<name>A0A0S4LCJ7_9BACT</name>
<dbReference type="Proteomes" id="UP000198736">
    <property type="component" value="Unassembled WGS sequence"/>
</dbReference>
<dbReference type="EMBL" id="CZPZ01000009">
    <property type="protein sequence ID" value="CUS34458.1"/>
    <property type="molecule type" value="Genomic_DNA"/>
</dbReference>
<evidence type="ECO:0000256" key="1">
    <source>
        <dbReference type="SAM" id="MobiDB-lite"/>
    </source>
</evidence>
<sequence>MPQLLAFRQPFRVQTYQYPSIHRRQQRQRERSGLSSQRLPANSIQDGYGYKDRVAKPAEVRRPDVVGPAAAIPY</sequence>
<evidence type="ECO:0000313" key="3">
    <source>
        <dbReference type="Proteomes" id="UP000198736"/>
    </source>
</evidence>
<feature type="region of interest" description="Disordered" evidence="1">
    <location>
        <begin position="17"/>
        <end position="56"/>
    </location>
</feature>
<reference evidence="3" key="1">
    <citation type="submission" date="2015-10" db="EMBL/GenBank/DDBJ databases">
        <authorList>
            <person name="Luecker S."/>
            <person name="Luecker S."/>
        </authorList>
    </citation>
    <scope>NUCLEOTIDE SEQUENCE [LARGE SCALE GENOMIC DNA]</scope>
</reference>
<accession>A0A0S4LCJ7</accession>
<dbReference type="AlphaFoldDB" id="A0A0S4LCJ7"/>
<protein>
    <submittedName>
        <fullName evidence="2">Uncharacterized protein</fullName>
    </submittedName>
</protein>
<keyword evidence="3" id="KW-1185">Reference proteome</keyword>
<gene>
    <name evidence="2" type="ORF">COMA2_170016</name>
</gene>
<evidence type="ECO:0000313" key="2">
    <source>
        <dbReference type="EMBL" id="CUS34458.1"/>
    </source>
</evidence>
<proteinExistence type="predicted"/>
<feature type="compositionally biased region" description="Polar residues" evidence="1">
    <location>
        <begin position="33"/>
        <end position="45"/>
    </location>
</feature>
<organism evidence="2 3">
    <name type="scientific">Candidatus Nitrospira nitrificans</name>
    <dbReference type="NCBI Taxonomy" id="1742973"/>
    <lineage>
        <taxon>Bacteria</taxon>
        <taxon>Pseudomonadati</taxon>
        <taxon>Nitrospirota</taxon>
        <taxon>Nitrospiria</taxon>
        <taxon>Nitrospirales</taxon>
        <taxon>Nitrospiraceae</taxon>
        <taxon>Nitrospira</taxon>
    </lineage>
</organism>